<sequence length="212" mass="24444">KCFQTVVRLGTYTAKVPIYNSLKACKGTVFYLPLPLEKTIKTLGEAKDFRPKHLSDPELYFILKGKPTINNTIWRTLVDVKCVQAAYEKLKDINWLYRKLDDESLDEVAKKVVETANSATSTMIEEATDEDILDFQSYTIQNMNSNLNMGSDIQQYKMQNVMEDPLDNRQIHLDVMCFPTLFPTGIFGEYHHRNDFNSDLKNIDEFISHSLS</sequence>
<evidence type="ECO:0000313" key="1">
    <source>
        <dbReference type="EnsemblMetazoa" id="Aqu2.1.31713_001"/>
    </source>
</evidence>
<dbReference type="OrthoDB" id="416437at2759"/>
<dbReference type="EnsemblMetazoa" id="Aqu2.1.31713_001">
    <property type="protein sequence ID" value="Aqu2.1.31713_001"/>
    <property type="gene ID" value="Aqu2.1.31713"/>
</dbReference>
<protein>
    <submittedName>
        <fullName evidence="1">Uncharacterized protein</fullName>
    </submittedName>
</protein>
<reference evidence="1" key="1">
    <citation type="submission" date="2017-05" db="UniProtKB">
        <authorList>
            <consortium name="EnsemblMetazoa"/>
        </authorList>
    </citation>
    <scope>IDENTIFICATION</scope>
</reference>
<name>A0A1X7UVB0_AMPQE</name>
<organism evidence="1">
    <name type="scientific">Amphimedon queenslandica</name>
    <name type="common">Sponge</name>
    <dbReference type="NCBI Taxonomy" id="400682"/>
    <lineage>
        <taxon>Eukaryota</taxon>
        <taxon>Metazoa</taxon>
        <taxon>Porifera</taxon>
        <taxon>Demospongiae</taxon>
        <taxon>Heteroscleromorpha</taxon>
        <taxon>Haplosclerida</taxon>
        <taxon>Niphatidae</taxon>
        <taxon>Amphimedon</taxon>
    </lineage>
</organism>
<proteinExistence type="predicted"/>
<accession>A0A1X7UVB0</accession>
<dbReference type="InParanoid" id="A0A1X7UVB0"/>
<dbReference type="AlphaFoldDB" id="A0A1X7UVB0"/>